<organism evidence="1 2">
    <name type="scientific">Litorilituus sediminis</name>
    <dbReference type="NCBI Taxonomy" id="718192"/>
    <lineage>
        <taxon>Bacteria</taxon>
        <taxon>Pseudomonadati</taxon>
        <taxon>Pseudomonadota</taxon>
        <taxon>Gammaproteobacteria</taxon>
        <taxon>Alteromonadales</taxon>
        <taxon>Colwelliaceae</taxon>
        <taxon>Litorilituus</taxon>
    </lineage>
</organism>
<dbReference type="AlphaFoldDB" id="A0A4P6P1A6"/>
<dbReference type="RefSeq" id="WP_130599340.1">
    <property type="nucleotide sequence ID" value="NZ_CP034759.1"/>
</dbReference>
<name>A0A4P6P1A6_9GAMM</name>
<evidence type="ECO:0000313" key="2">
    <source>
        <dbReference type="Proteomes" id="UP000290244"/>
    </source>
</evidence>
<dbReference type="Proteomes" id="UP000290244">
    <property type="component" value="Chromosome"/>
</dbReference>
<keyword evidence="2" id="KW-1185">Reference proteome</keyword>
<protein>
    <submittedName>
        <fullName evidence="1">Uncharacterized protein</fullName>
    </submittedName>
</protein>
<sequence>MENTTIEFNEVDYIVPTETFKIEFSYLSKQGFPFVKEFLLKALYISPLSKFELSSFFGFNLRELAAAIEEPISKGEIAYSDEGKLFLTPLAKGYFSSLDDKPMVETPQTKSASVSFELAGFNKVKNQHQNWHSGLRLKVNHEIQSLSEQHARAMFTEHFQQLVQNDELGGFKTHDNSLPSLYSVDKVTSKKTIAHRIKRRFEIDLDNQVKPLDLRQEYVNDEAVAQEILNETDNFRLSNNLNSITSAWDAFEDMSISRFVHDASIDFRGLLAEMVAGSYDKPYELLLGPLYSRQPLSVIENHLKQLKPLKKAQKAKELSWYGANTRYWGMSDGFNTAKVTLINYSNKGKSKNYDFKLYLPCDEHPNIESHAGRAWKHKLGNLEFCEGVRNGLFDGCVEVLVLEGEFAAVSYHLAMPDISPVHIPLGFFTTDKKLIANIVSVVNEFLSDSVSHDKPNLIGKLQTK</sequence>
<proteinExistence type="predicted"/>
<dbReference type="EMBL" id="CP034759">
    <property type="protein sequence ID" value="QBG34793.1"/>
    <property type="molecule type" value="Genomic_DNA"/>
</dbReference>
<reference evidence="1 2" key="1">
    <citation type="submission" date="2018-12" db="EMBL/GenBank/DDBJ databases">
        <title>Complete genome of Litorilituus sediminis.</title>
        <authorList>
            <person name="Liu A."/>
            <person name="Rong J."/>
        </authorList>
    </citation>
    <scope>NUCLEOTIDE SEQUENCE [LARGE SCALE GENOMIC DNA]</scope>
    <source>
        <strain evidence="1 2">JCM 17549</strain>
    </source>
</reference>
<accession>A0A4P6P1A6</accession>
<dbReference type="KEGG" id="lsd:EMK97_03075"/>
<evidence type="ECO:0000313" key="1">
    <source>
        <dbReference type="EMBL" id="QBG34793.1"/>
    </source>
</evidence>
<dbReference type="OrthoDB" id="9177208at2"/>
<gene>
    <name evidence="1" type="ORF">EMK97_03075</name>
</gene>